<dbReference type="Proteomes" id="UP000006622">
    <property type="component" value="Chromosome"/>
</dbReference>
<dbReference type="Gene3D" id="3.40.190.10">
    <property type="entry name" value="Periplasmic binding protein-like II"/>
    <property type="match status" value="2"/>
</dbReference>
<evidence type="ECO:0000313" key="3">
    <source>
        <dbReference type="Proteomes" id="UP000006622"/>
    </source>
</evidence>
<dbReference type="SUPFAM" id="SSF53850">
    <property type="entry name" value="Periplasmic binding protein-like II"/>
    <property type="match status" value="1"/>
</dbReference>
<proteinExistence type="predicted"/>
<dbReference type="GeneID" id="10823421"/>
<dbReference type="RefSeq" id="WP_013899051.1">
    <property type="nucleotide sequence ID" value="NC_015676.1"/>
</dbReference>
<dbReference type="STRING" id="679901.Mzhil_1780"/>
<accession>F7XQL6</accession>
<feature type="domain" description="PBP" evidence="1">
    <location>
        <begin position="33"/>
        <end position="253"/>
    </location>
</feature>
<keyword evidence="3" id="KW-1185">Reference proteome</keyword>
<dbReference type="OrthoDB" id="14917at2157"/>
<name>F7XQL6_METZD</name>
<evidence type="ECO:0000259" key="1">
    <source>
        <dbReference type="Pfam" id="PF12849"/>
    </source>
</evidence>
<organism evidence="2 3">
    <name type="scientific">Methanosalsum zhilinae (strain DSM 4017 / NBRC 107636 / OCM 62 / WeN5)</name>
    <name type="common">Methanohalophilus zhilinae</name>
    <dbReference type="NCBI Taxonomy" id="679901"/>
    <lineage>
        <taxon>Archaea</taxon>
        <taxon>Methanobacteriati</taxon>
        <taxon>Methanobacteriota</taxon>
        <taxon>Stenosarchaea group</taxon>
        <taxon>Methanomicrobia</taxon>
        <taxon>Methanosarcinales</taxon>
        <taxon>Methanosarcinaceae</taxon>
        <taxon>Methanosalsum</taxon>
    </lineage>
</organism>
<dbReference type="KEGG" id="mzh:Mzhil_1780"/>
<dbReference type="InterPro" id="IPR052738">
    <property type="entry name" value="ABC-Tungstate_binding"/>
</dbReference>
<dbReference type="PANTHER" id="PTHR37945:SF1">
    <property type="entry name" value="EXTRACELLULAR TUNGSTATE BINDING PROTEIN"/>
    <property type="match status" value="1"/>
</dbReference>
<dbReference type="AlphaFoldDB" id="F7XQL6"/>
<reference evidence="2 3" key="1">
    <citation type="submission" date="2010-07" db="EMBL/GenBank/DDBJ databases">
        <title>The complete genome of Methanosalsum zhilinae DSM 4017.</title>
        <authorList>
            <consortium name="US DOE Joint Genome Institute (JGI-PGF)"/>
            <person name="Lucas S."/>
            <person name="Copeland A."/>
            <person name="Lapidus A."/>
            <person name="Glavina del Rio T."/>
            <person name="Dalin E."/>
            <person name="Tice H."/>
            <person name="Bruce D."/>
            <person name="Goodwin L."/>
            <person name="Pitluck S."/>
            <person name="Kyrpides N."/>
            <person name="Mavromatis K."/>
            <person name="Ovchinnikova G."/>
            <person name="Daligault H."/>
            <person name="Detter J.C."/>
            <person name="Han C."/>
            <person name="Tapia R."/>
            <person name="Larimer F."/>
            <person name="Land M."/>
            <person name="Hauser L."/>
            <person name="Markowitz V."/>
            <person name="Cheng J.-F."/>
            <person name="Hugenholtz P."/>
            <person name="Woyke T."/>
            <person name="Wu D."/>
            <person name="Spring S."/>
            <person name="Schueler E."/>
            <person name="Brambilla E."/>
            <person name="Klenk H.-P."/>
            <person name="Eisen J.A."/>
        </authorList>
    </citation>
    <scope>NUCLEOTIDE SEQUENCE [LARGE SCALE GENOMIC DNA]</scope>
    <source>
        <strain evidence="3">DSM 4017 / NBRC 107636 / OCM 62 / WeN5</strain>
    </source>
</reference>
<evidence type="ECO:0000313" key="2">
    <source>
        <dbReference type="EMBL" id="AEH61615.1"/>
    </source>
</evidence>
<gene>
    <name evidence="2" type="ordered locus">Mzhil_1780</name>
</gene>
<dbReference type="HOGENOM" id="CLU_061511_0_0_2"/>
<dbReference type="PANTHER" id="PTHR37945">
    <property type="entry name" value="EXTRACELLULAR TUNGSTATE BINDING PROTEIN"/>
    <property type="match status" value="1"/>
</dbReference>
<dbReference type="EMBL" id="CP002101">
    <property type="protein sequence ID" value="AEH61615.1"/>
    <property type="molecule type" value="Genomic_DNA"/>
</dbReference>
<dbReference type="Pfam" id="PF12849">
    <property type="entry name" value="PBP_like_2"/>
    <property type="match status" value="1"/>
</dbReference>
<dbReference type="InterPro" id="IPR024370">
    <property type="entry name" value="PBP_domain"/>
</dbReference>
<sequence precursor="true">MKKNLAILAILVVAVLGGLFLMLSDSNDESTIRLATTTSTEDSGLLNELLPVFEQETGYKVQVIAMGTGQAIETARRGDADILLAHATDLEKQFVEDGYGAYRYSVMYNDFILAGPANDPANVESADSLEEALRSIEDHKSLFNSRGDDSGTHIKEQSLWNEAGVDIPQREWYNSLGQGMGETLITSNEMGAYTLADRGTYLSMSKNIPNLKIVFEGDERMFNPYGIIPVSPERFDNVNYEGASALADFFIRDDVQEMIGEFGKDEFGQPLFFPDANPEEANDYRSEGKILNEETVAAF</sequence>
<protein>
    <submittedName>
        <fullName evidence="2">Extracellular solute-binding protein family 1</fullName>
    </submittedName>
</protein>